<dbReference type="PANTHER" id="PTHR33169">
    <property type="entry name" value="PADR-FAMILY TRANSCRIPTIONAL REGULATOR"/>
    <property type="match status" value="1"/>
</dbReference>
<reference evidence="2" key="1">
    <citation type="submission" date="2019-11" db="EMBL/GenBank/DDBJ databases">
        <authorList>
            <person name="Li J."/>
        </authorList>
    </citation>
    <scope>NUCLEOTIDE SEQUENCE</scope>
    <source>
        <strain evidence="2">B6B</strain>
    </source>
</reference>
<dbReference type="Gene3D" id="1.10.10.10">
    <property type="entry name" value="Winged helix-like DNA-binding domain superfamily/Winged helix DNA-binding domain"/>
    <property type="match status" value="1"/>
</dbReference>
<dbReference type="Pfam" id="PF03551">
    <property type="entry name" value="PadR"/>
    <property type="match status" value="1"/>
</dbReference>
<keyword evidence="3" id="KW-1185">Reference proteome</keyword>
<dbReference type="AlphaFoldDB" id="A0A6A8DI97"/>
<feature type="domain" description="Transcription regulator PadR N-terminal" evidence="1">
    <location>
        <begin position="12"/>
        <end position="75"/>
    </location>
</feature>
<evidence type="ECO:0000313" key="3">
    <source>
        <dbReference type="Proteomes" id="UP000799092"/>
    </source>
</evidence>
<dbReference type="OrthoDB" id="9814826at2"/>
<evidence type="ECO:0000313" key="2">
    <source>
        <dbReference type="EMBL" id="MRH43471.1"/>
    </source>
</evidence>
<sequence>MTEAMYYVLLALNQPLHGYAVMDVVKQVSNDRVLMGPGTLYGIIKRLQKDRLIVLEELDGRRKVYQLSELGREALLKEYHRLQQMVEDGKLMFGEGKSSER</sequence>
<dbReference type="InterPro" id="IPR052509">
    <property type="entry name" value="Metal_resp_DNA-bind_regulator"/>
</dbReference>
<dbReference type="Proteomes" id="UP000799092">
    <property type="component" value="Unassembled WGS sequence"/>
</dbReference>
<dbReference type="EMBL" id="WJNG01000009">
    <property type="protein sequence ID" value="MRH43471.1"/>
    <property type="molecule type" value="Genomic_DNA"/>
</dbReference>
<name>A0A6A8DI97_9BACI</name>
<dbReference type="InterPro" id="IPR036388">
    <property type="entry name" value="WH-like_DNA-bd_sf"/>
</dbReference>
<proteinExistence type="predicted"/>
<dbReference type="InterPro" id="IPR005149">
    <property type="entry name" value="Tscrpt_reg_PadR_N"/>
</dbReference>
<accession>A0A6A8DI97</accession>
<protein>
    <submittedName>
        <fullName evidence="2">PadR family transcriptional regulator</fullName>
    </submittedName>
</protein>
<gene>
    <name evidence="2" type="ORF">GH741_12360</name>
</gene>
<dbReference type="SUPFAM" id="SSF46785">
    <property type="entry name" value="Winged helix' DNA-binding domain"/>
    <property type="match status" value="1"/>
</dbReference>
<dbReference type="PANTHER" id="PTHR33169:SF13">
    <property type="entry name" value="PADR-FAMILY TRANSCRIPTIONAL REGULATOR"/>
    <property type="match status" value="1"/>
</dbReference>
<organism evidence="2 3">
    <name type="scientific">Aquibacillus halophilus</name>
    <dbReference type="NCBI Taxonomy" id="930132"/>
    <lineage>
        <taxon>Bacteria</taxon>
        <taxon>Bacillati</taxon>
        <taxon>Bacillota</taxon>
        <taxon>Bacilli</taxon>
        <taxon>Bacillales</taxon>
        <taxon>Bacillaceae</taxon>
        <taxon>Aquibacillus</taxon>
    </lineage>
</organism>
<comment type="caution">
    <text evidence="2">The sequence shown here is derived from an EMBL/GenBank/DDBJ whole genome shotgun (WGS) entry which is preliminary data.</text>
</comment>
<evidence type="ECO:0000259" key="1">
    <source>
        <dbReference type="Pfam" id="PF03551"/>
    </source>
</evidence>
<dbReference type="InterPro" id="IPR036390">
    <property type="entry name" value="WH_DNA-bd_sf"/>
</dbReference>